<sequence length="97" mass="10459">MFLGKVVGSVWSTKKTDNLKNLRFLIVNPINLKSEPLTDVVIVADVLGAGVGETVICAYGHAARRAICPENPSDLSIEAAVVGIVDRMDVDPSFYEQ</sequence>
<dbReference type="HOGENOM" id="CLU_148498_2_2_0"/>
<evidence type="ECO:0000313" key="5">
    <source>
        <dbReference type="Proteomes" id="UP000004671"/>
    </source>
</evidence>
<dbReference type="PaxDb" id="880073-Calab_3249"/>
<dbReference type="STRING" id="880073.Cabys_2141"/>
<dbReference type="EMBL" id="CP018099">
    <property type="protein sequence ID" value="APF18890.1"/>
    <property type="molecule type" value="Genomic_DNA"/>
</dbReference>
<dbReference type="Gene3D" id="2.40.50.220">
    <property type="entry name" value="EutN/Ccml"/>
    <property type="match status" value="1"/>
</dbReference>
<dbReference type="InParanoid" id="H1XV20"/>
<evidence type="ECO:0000313" key="4">
    <source>
        <dbReference type="EMBL" id="EHO42853.1"/>
    </source>
</evidence>
<dbReference type="InterPro" id="IPR004992">
    <property type="entry name" value="EutN_CcmL"/>
</dbReference>
<protein>
    <submittedName>
        <fullName evidence="3 4">Ethanolamine utilization protein EutN</fullName>
    </submittedName>
</protein>
<dbReference type="CDD" id="cd01614">
    <property type="entry name" value="EutN_CcmL"/>
    <property type="match status" value="1"/>
</dbReference>
<dbReference type="SUPFAM" id="SSF159133">
    <property type="entry name" value="EutN/CcmL-like"/>
    <property type="match status" value="1"/>
</dbReference>
<evidence type="ECO:0000313" key="3">
    <source>
        <dbReference type="EMBL" id="APF18890.1"/>
    </source>
</evidence>
<dbReference type="Proteomes" id="UP000004671">
    <property type="component" value="Chromosome"/>
</dbReference>
<keyword evidence="2" id="KW-1283">Bacterial microcompartment</keyword>
<dbReference type="InterPro" id="IPR036677">
    <property type="entry name" value="EutN_CcmL_sf"/>
</dbReference>
<dbReference type="PANTHER" id="PTHR36539">
    <property type="entry name" value="ETHANOLAMINE UTILIZATION PROTEIN EUTN"/>
    <property type="match status" value="1"/>
</dbReference>
<dbReference type="Pfam" id="PF03319">
    <property type="entry name" value="EutN_CcmL"/>
    <property type="match status" value="1"/>
</dbReference>
<dbReference type="PROSITE" id="PS51932">
    <property type="entry name" value="BMV"/>
    <property type="match status" value="1"/>
</dbReference>
<organism evidence="4 5">
    <name type="scientific">Caldithrix abyssi DSM 13497</name>
    <dbReference type="NCBI Taxonomy" id="880073"/>
    <lineage>
        <taxon>Bacteria</taxon>
        <taxon>Pseudomonadati</taxon>
        <taxon>Calditrichota</taxon>
        <taxon>Calditrichia</taxon>
        <taxon>Calditrichales</taxon>
        <taxon>Calditrichaceae</taxon>
        <taxon>Caldithrix</taxon>
    </lineage>
</organism>
<dbReference type="KEGG" id="caby:Cabys_2141"/>
<accession>H1XV20</accession>
<dbReference type="eggNOG" id="COG4576">
    <property type="taxonomic scope" value="Bacteria"/>
</dbReference>
<reference evidence="3 6" key="2">
    <citation type="submission" date="2016-11" db="EMBL/GenBank/DDBJ databases">
        <title>Genomic analysis of Caldithrix abyssi and proposal of a novel bacterial phylum Caldithrichaeota.</title>
        <authorList>
            <person name="Kublanov I."/>
            <person name="Sigalova O."/>
            <person name="Gavrilov S."/>
            <person name="Lebedinsky A."/>
            <person name="Ivanova N."/>
            <person name="Daum C."/>
            <person name="Reddy T."/>
            <person name="Klenk H.P."/>
            <person name="Goker M."/>
            <person name="Reva O."/>
            <person name="Miroshnichenko M."/>
            <person name="Kyprides N."/>
            <person name="Woyke T."/>
            <person name="Gelfand M."/>
        </authorList>
    </citation>
    <scope>NUCLEOTIDE SEQUENCE [LARGE SCALE GENOMIC DNA]</scope>
    <source>
        <strain evidence="3 6">LF13</strain>
    </source>
</reference>
<dbReference type="RefSeq" id="WP_006930217.1">
    <property type="nucleotide sequence ID" value="NZ_CM001402.1"/>
</dbReference>
<evidence type="ECO:0000256" key="2">
    <source>
        <dbReference type="ARBA" id="ARBA00024446"/>
    </source>
</evidence>
<evidence type="ECO:0000313" key="6">
    <source>
        <dbReference type="Proteomes" id="UP000183868"/>
    </source>
</evidence>
<name>H1XV20_CALAY</name>
<gene>
    <name evidence="3" type="primary">eutN</name>
    <name evidence="3" type="ORF">Cabys_2141</name>
    <name evidence="4" type="ORF">Calab_3249</name>
</gene>
<dbReference type="GO" id="GO:0031469">
    <property type="term" value="C:bacterial microcompartment"/>
    <property type="evidence" value="ECO:0007669"/>
    <property type="project" value="UniProtKB-SubCell"/>
</dbReference>
<dbReference type="OrthoDB" id="196195at2"/>
<dbReference type="AlphaFoldDB" id="H1XV20"/>
<comment type="subcellular location">
    <subcellularLocation>
        <location evidence="1">Bacterial microcompartment</location>
    </subcellularLocation>
</comment>
<evidence type="ECO:0000256" key="1">
    <source>
        <dbReference type="ARBA" id="ARBA00024322"/>
    </source>
</evidence>
<reference evidence="4 5" key="1">
    <citation type="submission" date="2011-09" db="EMBL/GenBank/DDBJ databases">
        <title>The permanent draft genome of Caldithrix abyssi DSM 13497.</title>
        <authorList>
            <consortium name="US DOE Joint Genome Institute (JGI-PGF)"/>
            <person name="Lucas S."/>
            <person name="Han J."/>
            <person name="Lapidus A."/>
            <person name="Bruce D."/>
            <person name="Goodwin L."/>
            <person name="Pitluck S."/>
            <person name="Peters L."/>
            <person name="Kyrpides N."/>
            <person name="Mavromatis K."/>
            <person name="Ivanova N."/>
            <person name="Mikhailova N."/>
            <person name="Chertkov O."/>
            <person name="Detter J.C."/>
            <person name="Tapia R."/>
            <person name="Han C."/>
            <person name="Land M."/>
            <person name="Hauser L."/>
            <person name="Markowitz V."/>
            <person name="Cheng J.-F."/>
            <person name="Hugenholtz P."/>
            <person name="Woyke T."/>
            <person name="Wu D."/>
            <person name="Spring S."/>
            <person name="Brambilla E."/>
            <person name="Klenk H.-P."/>
            <person name="Eisen J.A."/>
        </authorList>
    </citation>
    <scope>NUCLEOTIDE SEQUENCE [LARGE SCALE GENOMIC DNA]</scope>
    <source>
        <strain evidence="4 5">DSM 13497</strain>
    </source>
</reference>
<dbReference type="EMBL" id="CM001402">
    <property type="protein sequence ID" value="EHO42853.1"/>
    <property type="molecule type" value="Genomic_DNA"/>
</dbReference>
<proteinExistence type="predicted"/>
<dbReference type="Proteomes" id="UP000183868">
    <property type="component" value="Chromosome"/>
</dbReference>
<keyword evidence="5" id="KW-1185">Reference proteome</keyword>